<dbReference type="PANTHER" id="PTHR37300">
    <property type="entry name" value="UPF0291 PROTEIN CBO2609/CLC_2481"/>
    <property type="match status" value="1"/>
</dbReference>
<evidence type="ECO:0000256" key="1">
    <source>
        <dbReference type="ARBA" id="ARBA00022490"/>
    </source>
</evidence>
<sequence>MDELLKRINELAREAKVRQLTDEEVAERDRLRKAYLKIFREGFRQQLLNTKVVDEEGNDITPEKLKRAKAAKKAAEKKDGI</sequence>
<comment type="similarity">
    <text evidence="2">Belongs to the UPF0291 family.</text>
</comment>
<name>A0ABV1J6G7_9FIRM</name>
<reference evidence="3 4" key="1">
    <citation type="submission" date="2024-04" db="EMBL/GenBank/DDBJ databases">
        <title>Human intestinal bacterial collection.</title>
        <authorList>
            <person name="Pauvert C."/>
            <person name="Hitch T.C.A."/>
            <person name="Clavel T."/>
        </authorList>
    </citation>
    <scope>NUCLEOTIDE SEQUENCE [LARGE SCALE GENOMIC DNA]</scope>
    <source>
        <strain evidence="3 4">CLA-SR-H026</strain>
    </source>
</reference>
<evidence type="ECO:0000313" key="3">
    <source>
        <dbReference type="EMBL" id="MEQ3353769.1"/>
    </source>
</evidence>
<proteinExistence type="inferred from homology"/>
<dbReference type="InterPro" id="IPR009242">
    <property type="entry name" value="DUF896"/>
</dbReference>
<dbReference type="Gene3D" id="1.10.287.540">
    <property type="entry name" value="Helix hairpin bin"/>
    <property type="match status" value="1"/>
</dbReference>
<evidence type="ECO:0000256" key="2">
    <source>
        <dbReference type="HAMAP-Rule" id="MF_01103"/>
    </source>
</evidence>
<dbReference type="EMBL" id="JBBNPS010000013">
    <property type="protein sequence ID" value="MEQ3353769.1"/>
    <property type="molecule type" value="Genomic_DNA"/>
</dbReference>
<organism evidence="3 4">
    <name type="scientific">Aedoeadaptatus acetigenes</name>
    <dbReference type="NCBI Taxonomy" id="2981723"/>
    <lineage>
        <taxon>Bacteria</taxon>
        <taxon>Bacillati</taxon>
        <taxon>Bacillota</taxon>
        <taxon>Tissierellia</taxon>
        <taxon>Tissierellales</taxon>
        <taxon>Peptoniphilaceae</taxon>
        <taxon>Aedoeadaptatus</taxon>
    </lineage>
</organism>
<dbReference type="PANTHER" id="PTHR37300:SF1">
    <property type="entry name" value="UPF0291 PROTEIN YNZC"/>
    <property type="match status" value="1"/>
</dbReference>
<gene>
    <name evidence="3" type="ORF">AAA081_05560</name>
</gene>
<dbReference type="HAMAP" id="MF_01103">
    <property type="entry name" value="UPF0291"/>
    <property type="match status" value="1"/>
</dbReference>
<dbReference type="RefSeq" id="WP_349054066.1">
    <property type="nucleotide sequence ID" value="NZ_JBBNPS010000013.1"/>
</dbReference>
<keyword evidence="4" id="KW-1185">Reference proteome</keyword>
<protein>
    <recommendedName>
        <fullName evidence="2">UPF0291 protein AAA081_05560</fullName>
    </recommendedName>
</protein>
<evidence type="ECO:0000313" key="4">
    <source>
        <dbReference type="Proteomes" id="UP001481872"/>
    </source>
</evidence>
<accession>A0ABV1J6G7</accession>
<dbReference type="SUPFAM" id="SSF158221">
    <property type="entry name" value="YnzC-like"/>
    <property type="match status" value="1"/>
</dbReference>
<dbReference type="Pfam" id="PF05979">
    <property type="entry name" value="DUF896"/>
    <property type="match status" value="1"/>
</dbReference>
<comment type="subcellular location">
    <subcellularLocation>
        <location evidence="2">Cytoplasm</location>
    </subcellularLocation>
</comment>
<comment type="caution">
    <text evidence="3">The sequence shown here is derived from an EMBL/GenBank/DDBJ whole genome shotgun (WGS) entry which is preliminary data.</text>
</comment>
<dbReference type="Proteomes" id="UP001481872">
    <property type="component" value="Unassembled WGS sequence"/>
</dbReference>
<keyword evidence="1 2" id="KW-0963">Cytoplasm</keyword>